<sequence>MKILGLWLGVFVFLRLHLNLYLGEEPKYKDNFTHFEYANPNARKGGALRNDAIGAFDSLNSFALKGTKAEDLDLIYDTLMVQSLDEPFAEYPLIAKDVQVAKDNSYVVFTLDERARLSDNPPILASDVKFSFDTIIKLGSPLSIGSITRMSKR</sequence>
<dbReference type="Proteomes" id="UP000000775">
    <property type="component" value="Chromosome"/>
</dbReference>
<dbReference type="Gene3D" id="3.40.190.10">
    <property type="entry name" value="Periplasmic binding protein-like II"/>
    <property type="match status" value="1"/>
</dbReference>
<dbReference type="KEGG" id="hac:Hac_0233"/>
<evidence type="ECO:0000313" key="1">
    <source>
        <dbReference type="EMBL" id="CAJ99082.1"/>
    </source>
</evidence>
<gene>
    <name evidence="1" type="primary">oppA fragment 1</name>
    <name evidence="1" type="ordered locus">Hac_0233</name>
</gene>
<proteinExistence type="predicted"/>
<organism evidence="1 2">
    <name type="scientific">Helicobacter acinonychis (strain Sheeba)</name>
    <dbReference type="NCBI Taxonomy" id="382638"/>
    <lineage>
        <taxon>Bacteria</taxon>
        <taxon>Pseudomonadati</taxon>
        <taxon>Campylobacterota</taxon>
        <taxon>Epsilonproteobacteria</taxon>
        <taxon>Campylobacterales</taxon>
        <taxon>Helicobacteraceae</taxon>
        <taxon>Helicobacter</taxon>
    </lineage>
</organism>
<dbReference type="eggNOG" id="COG4166">
    <property type="taxonomic scope" value="Bacteria"/>
</dbReference>
<dbReference type="SUPFAM" id="SSF53850">
    <property type="entry name" value="Periplasmic binding protein-like II"/>
    <property type="match status" value="1"/>
</dbReference>
<evidence type="ECO:0000313" key="2">
    <source>
        <dbReference type="Proteomes" id="UP000000775"/>
    </source>
</evidence>
<keyword evidence="2" id="KW-1185">Reference proteome</keyword>
<dbReference type="AlphaFoldDB" id="Q17Z44"/>
<protein>
    <submittedName>
        <fullName evidence="1">ABC-type oligopeptide transport system,periplasmic component 1</fullName>
    </submittedName>
</protein>
<dbReference type="EMBL" id="AM260522">
    <property type="protein sequence ID" value="CAJ99082.1"/>
    <property type="molecule type" value="Genomic_DNA"/>
</dbReference>
<dbReference type="STRING" id="382638.Hac_0233"/>
<reference evidence="1 2" key="1">
    <citation type="journal article" date="2006" name="PLoS Genet.">
        <title>Who ate whom? Adaptive Helicobacter genomic changes that accompanied a host jump from early humans to large felines.</title>
        <authorList>
            <person name="Eppinger M."/>
            <person name="Baar C."/>
            <person name="Linz B."/>
            <person name="Raddatz G."/>
            <person name="Lanz C."/>
            <person name="Keller H."/>
            <person name="Morelli G."/>
            <person name="Gressmann H."/>
            <person name="Achtman M."/>
            <person name="Schuster S.C."/>
        </authorList>
    </citation>
    <scope>NUCLEOTIDE SEQUENCE [LARGE SCALE GENOMIC DNA]</scope>
    <source>
        <strain evidence="1 2">Sheeba</strain>
    </source>
</reference>
<name>Q17Z44_HELAH</name>
<accession>Q17Z44</accession>
<dbReference type="HOGENOM" id="CLU_1710744_0_0_7"/>